<evidence type="ECO:0000313" key="3">
    <source>
        <dbReference type="EMBL" id="QQP86918.1"/>
    </source>
</evidence>
<dbReference type="InterPro" id="IPR028350">
    <property type="entry name" value="DNAC/IstB-like"/>
</dbReference>
<proteinExistence type="predicted"/>
<dbReference type="Pfam" id="PF01695">
    <property type="entry name" value="IstB_IS21"/>
    <property type="match status" value="1"/>
</dbReference>
<dbReference type="InterPro" id="IPR002611">
    <property type="entry name" value="IstB_ATP-bd"/>
</dbReference>
<dbReference type="PANTHER" id="PTHR30050:SF4">
    <property type="entry name" value="ATP-BINDING PROTEIN RV3427C IN INSERTION SEQUENCE-RELATED"/>
    <property type="match status" value="1"/>
</dbReference>
<accession>A0A974NI09</accession>
<gene>
    <name evidence="3" type="ORF">JHT90_06650</name>
</gene>
<dbReference type="Gene3D" id="3.40.50.300">
    <property type="entry name" value="P-loop containing nucleotide triphosphate hydrolases"/>
    <property type="match status" value="1"/>
</dbReference>
<reference evidence="3 4" key="1">
    <citation type="submission" date="2021-01" db="EMBL/GenBank/DDBJ databases">
        <title>Entomomonas sp. F2A isolated from a house cricket (Acheta domesticus).</title>
        <authorList>
            <person name="Spergser J."/>
            <person name="Busse H.-J."/>
        </authorList>
    </citation>
    <scope>NUCLEOTIDE SEQUENCE [LARGE SCALE GENOMIC DNA]</scope>
    <source>
        <strain evidence="3 4">F2A</strain>
    </source>
</reference>
<keyword evidence="3" id="KW-0547">Nucleotide-binding</keyword>
<feature type="domain" description="AAA+ ATPase" evidence="2">
    <location>
        <begin position="116"/>
        <end position="243"/>
    </location>
</feature>
<dbReference type="KEGG" id="eaz:JHT90_06650"/>
<keyword evidence="3" id="KW-0067">ATP-binding</keyword>
<dbReference type="AlphaFoldDB" id="A0A974NI09"/>
<organism evidence="3 4">
    <name type="scientific">Entomomonas asaccharolytica</name>
    <dbReference type="NCBI Taxonomy" id="2785331"/>
    <lineage>
        <taxon>Bacteria</taxon>
        <taxon>Pseudomonadati</taxon>
        <taxon>Pseudomonadota</taxon>
        <taxon>Gammaproteobacteria</taxon>
        <taxon>Pseudomonadales</taxon>
        <taxon>Pseudomonadaceae</taxon>
        <taxon>Entomomonas</taxon>
    </lineage>
</organism>
<dbReference type="CDD" id="cd00009">
    <property type="entry name" value="AAA"/>
    <property type="match status" value="1"/>
</dbReference>
<dbReference type="RefSeq" id="WP_201095410.1">
    <property type="nucleotide sequence ID" value="NZ_CP067393.1"/>
</dbReference>
<evidence type="ECO:0000259" key="2">
    <source>
        <dbReference type="SMART" id="SM00382"/>
    </source>
</evidence>
<dbReference type="PIRSF" id="PIRSF003073">
    <property type="entry name" value="DNAC_TnpB_IstB"/>
    <property type="match status" value="1"/>
</dbReference>
<dbReference type="SUPFAM" id="SSF52540">
    <property type="entry name" value="P-loop containing nucleoside triphosphate hydrolases"/>
    <property type="match status" value="1"/>
</dbReference>
<dbReference type="SMART" id="SM00382">
    <property type="entry name" value="AAA"/>
    <property type="match status" value="1"/>
</dbReference>
<evidence type="ECO:0000313" key="4">
    <source>
        <dbReference type="Proteomes" id="UP000595278"/>
    </source>
</evidence>
<dbReference type="GO" id="GO:0006260">
    <property type="term" value="P:DNA replication"/>
    <property type="evidence" value="ECO:0007669"/>
    <property type="project" value="TreeGrafter"/>
</dbReference>
<dbReference type="EMBL" id="CP067393">
    <property type="protein sequence ID" value="QQP86918.1"/>
    <property type="molecule type" value="Genomic_DNA"/>
</dbReference>
<dbReference type="PANTHER" id="PTHR30050">
    <property type="entry name" value="CHROMOSOMAL REPLICATION INITIATOR PROTEIN DNAA"/>
    <property type="match status" value="1"/>
</dbReference>
<sequence length="258" mass="29406">MNTVKNLFEVLATEIRTCEKHGEYESQLIKIASRESWSPCSKCMDEAREAENIERQKKDQEDMLRRSIERRLGSACIPPRFQSKGFDSYVANTKDQQKALAKCKRYADQFKDNFENGRSLLLLGSVGTGKTHLANAIANQIITELGYTALYATVGSMLRFIRSSFNNNDLSESEAYKTFIDPHLLIIDEIGVQKASEFELTALFDIINERYEQMYPTVIVSNHGPKELANYLGDRVVDRLREGGSVILFEWESARVKV</sequence>
<dbReference type="InterPro" id="IPR003593">
    <property type="entry name" value="AAA+_ATPase"/>
</dbReference>
<keyword evidence="4" id="KW-1185">Reference proteome</keyword>
<keyword evidence="1" id="KW-0175">Coiled coil</keyword>
<name>A0A974NI09_9GAMM</name>
<dbReference type="InterPro" id="IPR027417">
    <property type="entry name" value="P-loop_NTPase"/>
</dbReference>
<protein>
    <submittedName>
        <fullName evidence="3">ATP-binding protein</fullName>
    </submittedName>
</protein>
<feature type="coiled-coil region" evidence="1">
    <location>
        <begin position="43"/>
        <end position="70"/>
    </location>
</feature>
<dbReference type="Proteomes" id="UP000595278">
    <property type="component" value="Chromosome"/>
</dbReference>
<dbReference type="GO" id="GO:0005524">
    <property type="term" value="F:ATP binding"/>
    <property type="evidence" value="ECO:0007669"/>
    <property type="project" value="UniProtKB-KW"/>
</dbReference>
<evidence type="ECO:0000256" key="1">
    <source>
        <dbReference type="SAM" id="Coils"/>
    </source>
</evidence>